<feature type="transmembrane region" description="Helical" evidence="5">
    <location>
        <begin position="108"/>
        <end position="130"/>
    </location>
</feature>
<proteinExistence type="predicted"/>
<feature type="transmembrane region" description="Helical" evidence="5">
    <location>
        <begin position="278"/>
        <end position="300"/>
    </location>
</feature>
<evidence type="ECO:0000313" key="8">
    <source>
        <dbReference type="Proteomes" id="UP000292052"/>
    </source>
</evidence>
<evidence type="ECO:0000256" key="2">
    <source>
        <dbReference type="ARBA" id="ARBA00022448"/>
    </source>
</evidence>
<dbReference type="Proteomes" id="UP000292052">
    <property type="component" value="Unassembled WGS sequence"/>
</dbReference>
<keyword evidence="2" id="KW-0813">Transport</keyword>
<comment type="caution">
    <text evidence="7">The sequence shown here is derived from an EMBL/GenBank/DDBJ whole genome shotgun (WGS) entry which is preliminary data.</text>
</comment>
<comment type="subcellular location">
    <subcellularLocation>
        <location evidence="1">Cell membrane</location>
        <topology evidence="1">Multi-pass membrane protein</topology>
    </subcellularLocation>
</comment>
<dbReference type="GO" id="GO:0015386">
    <property type="term" value="F:potassium:proton antiporter activity"/>
    <property type="evidence" value="ECO:0007669"/>
    <property type="project" value="TreeGrafter"/>
</dbReference>
<evidence type="ECO:0000259" key="6">
    <source>
        <dbReference type="PROSITE" id="PS50042"/>
    </source>
</evidence>
<sequence>FPAGYCCGLLGCCLLRANYNNCANVAMVTVVTCYTSYWFCTSAASTGHLAVMVTGVMMSVERTSLPVDVEKFITDLWKVIMLVMNSTVFLITGMIAPQILAQHMSLKAYFLVFVTYILAFIARFLSFLLFSPFLSRIGYGMSFTNMIVCVWGGLKNPVSLSLAAVMTQIYEDHKASIFFLHSVGVYILALLINGTFFRVLLNLLKLSNLSMARQVNMNNCMKYILQARGRTIAILKMDRFLSDANWPLVTSATTLKHPYKKKFSLDTDDENEEEEEDYFMGVIANLIDFIAMCALCLDLLLNAFAMHFIKFGRSDYYDCLWYILEALRLIQAICFFQLLGFCKGVYPSIIKYLDARIDKYRITAYELGNNYISGEEEILENINAIVDNDKIRDILRSKIDEDRLEVAKVYAICQKDRPWVAITVKTKLVMQAVLSCIRDDINELKTTGWVDDVENLKLQKSLLQRYRQVAAIKSVQPSLPKDIFRAVPWMGHKENVIKFLYENVATKKFDPGDVICREGEVTEGVYILITGLFKLNYAVRKEVISKLNESGILPVADYLSPSKFEENSLEYIIPGNTIGELGVITERPYNCMITAERYSQVFVLSRDVIKQAMEMDSDPINGLECRLWKAVSFRIVVPILMNATAYHSLTLQNLWFTVERSFVPNISSVKVFVVNEMMDDIVLIEGVMVDFNTRDIYTGPCYIPRSVQKLMLPKCSALNIGAEAETKLLIVPAKDFDEYDIMVNEEQICEMVRMRPTIEQCKDDLFLR</sequence>
<dbReference type="InterPro" id="IPR018490">
    <property type="entry name" value="cNMP-bd_dom_sf"/>
</dbReference>
<dbReference type="OrthoDB" id="441412at2759"/>
<dbReference type="Pfam" id="PF00027">
    <property type="entry name" value="cNMP_binding"/>
    <property type="match status" value="1"/>
</dbReference>
<name>A0A482W3Z2_ASBVE</name>
<dbReference type="SUPFAM" id="SSF51206">
    <property type="entry name" value="cAMP-binding domain-like"/>
    <property type="match status" value="1"/>
</dbReference>
<keyword evidence="4" id="KW-0406">Ion transport</keyword>
<reference evidence="7 8" key="1">
    <citation type="submission" date="2017-03" db="EMBL/GenBank/DDBJ databases">
        <title>Genome of the blue death feigning beetle - Asbolus verrucosus.</title>
        <authorList>
            <person name="Rider S.D."/>
        </authorList>
    </citation>
    <scope>NUCLEOTIDE SEQUENCE [LARGE SCALE GENOMIC DNA]</scope>
    <source>
        <strain evidence="7">Butters</strain>
        <tissue evidence="7">Head and leg muscle</tissue>
    </source>
</reference>
<dbReference type="InterPro" id="IPR000595">
    <property type="entry name" value="cNMP-bd_dom"/>
</dbReference>
<gene>
    <name evidence="7" type="ORF">BDFB_011509</name>
</gene>
<evidence type="ECO:0000256" key="5">
    <source>
        <dbReference type="SAM" id="Phobius"/>
    </source>
</evidence>
<dbReference type="GO" id="GO:0015385">
    <property type="term" value="F:sodium:proton antiporter activity"/>
    <property type="evidence" value="ECO:0007669"/>
    <property type="project" value="InterPro"/>
</dbReference>
<keyword evidence="5" id="KW-1133">Transmembrane helix</keyword>
<dbReference type="InterPro" id="IPR018422">
    <property type="entry name" value="Cation/H_exchanger_CPA1"/>
</dbReference>
<dbReference type="CDD" id="cd00038">
    <property type="entry name" value="CAP_ED"/>
    <property type="match status" value="1"/>
</dbReference>
<feature type="transmembrane region" description="Helical" evidence="5">
    <location>
        <begin position="175"/>
        <end position="201"/>
    </location>
</feature>
<dbReference type="InterPro" id="IPR014710">
    <property type="entry name" value="RmlC-like_jellyroll"/>
</dbReference>
<dbReference type="Gene3D" id="2.60.120.10">
    <property type="entry name" value="Jelly Rolls"/>
    <property type="match status" value="1"/>
</dbReference>
<dbReference type="AlphaFoldDB" id="A0A482W3Z2"/>
<dbReference type="PANTHER" id="PTHR10110:SF86">
    <property type="entry name" value="SODIUM_HYDROGEN EXCHANGER 7"/>
    <property type="match status" value="1"/>
</dbReference>
<feature type="transmembrane region" description="Helical" evidence="5">
    <location>
        <begin position="320"/>
        <end position="341"/>
    </location>
</feature>
<dbReference type="PANTHER" id="PTHR10110">
    <property type="entry name" value="SODIUM/HYDROGEN EXCHANGER"/>
    <property type="match status" value="1"/>
</dbReference>
<feature type="domain" description="Cyclic nucleotide-binding" evidence="6">
    <location>
        <begin position="500"/>
        <end position="613"/>
    </location>
</feature>
<evidence type="ECO:0000256" key="4">
    <source>
        <dbReference type="ARBA" id="ARBA00023065"/>
    </source>
</evidence>
<feature type="non-terminal residue" evidence="7">
    <location>
        <position position="1"/>
    </location>
</feature>
<accession>A0A482W3Z2</accession>
<dbReference type="EMBL" id="QDEB01031495">
    <property type="protein sequence ID" value="RZC39774.1"/>
    <property type="molecule type" value="Genomic_DNA"/>
</dbReference>
<dbReference type="GO" id="GO:0098719">
    <property type="term" value="P:sodium ion import across plasma membrane"/>
    <property type="evidence" value="ECO:0007669"/>
    <property type="project" value="TreeGrafter"/>
</dbReference>
<evidence type="ECO:0000313" key="7">
    <source>
        <dbReference type="EMBL" id="RZC39774.1"/>
    </source>
</evidence>
<dbReference type="GO" id="GO:0051453">
    <property type="term" value="P:regulation of intracellular pH"/>
    <property type="evidence" value="ECO:0007669"/>
    <property type="project" value="TreeGrafter"/>
</dbReference>
<keyword evidence="5" id="KW-0472">Membrane</keyword>
<dbReference type="PROSITE" id="PS50042">
    <property type="entry name" value="CNMP_BINDING_3"/>
    <property type="match status" value="1"/>
</dbReference>
<protein>
    <submittedName>
        <fullName evidence="7">cNMP binding domain containing protein</fullName>
    </submittedName>
</protein>
<evidence type="ECO:0000256" key="1">
    <source>
        <dbReference type="ARBA" id="ARBA00004651"/>
    </source>
</evidence>
<feature type="transmembrane region" description="Helical" evidence="5">
    <location>
        <begin position="76"/>
        <end position="96"/>
    </location>
</feature>
<dbReference type="GO" id="GO:0005886">
    <property type="term" value="C:plasma membrane"/>
    <property type="evidence" value="ECO:0007669"/>
    <property type="project" value="UniProtKB-SubCell"/>
</dbReference>
<evidence type="ECO:0000256" key="3">
    <source>
        <dbReference type="ARBA" id="ARBA00022475"/>
    </source>
</evidence>
<feature type="transmembrane region" description="Helical" evidence="5">
    <location>
        <begin position="136"/>
        <end position="154"/>
    </location>
</feature>
<organism evidence="7 8">
    <name type="scientific">Asbolus verrucosus</name>
    <name type="common">Desert ironclad beetle</name>
    <dbReference type="NCBI Taxonomy" id="1661398"/>
    <lineage>
        <taxon>Eukaryota</taxon>
        <taxon>Metazoa</taxon>
        <taxon>Ecdysozoa</taxon>
        <taxon>Arthropoda</taxon>
        <taxon>Hexapoda</taxon>
        <taxon>Insecta</taxon>
        <taxon>Pterygota</taxon>
        <taxon>Neoptera</taxon>
        <taxon>Endopterygota</taxon>
        <taxon>Coleoptera</taxon>
        <taxon>Polyphaga</taxon>
        <taxon>Cucujiformia</taxon>
        <taxon>Tenebrionidae</taxon>
        <taxon>Pimeliinae</taxon>
        <taxon>Asbolus</taxon>
    </lineage>
</organism>
<keyword evidence="8" id="KW-1185">Reference proteome</keyword>
<keyword evidence="3" id="KW-1003">Cell membrane</keyword>
<keyword evidence="5" id="KW-0812">Transmembrane</keyword>